<dbReference type="InterPro" id="IPR001331">
    <property type="entry name" value="GDS_CDC24_CS"/>
</dbReference>
<feature type="region of interest" description="Disordered" evidence="7">
    <location>
        <begin position="399"/>
        <end position="441"/>
    </location>
</feature>
<dbReference type="CDD" id="cd12061">
    <property type="entry name" value="SH3_betaPIX"/>
    <property type="match status" value="1"/>
</dbReference>
<dbReference type="Pfam" id="PF00169">
    <property type="entry name" value="PH"/>
    <property type="match status" value="1"/>
</dbReference>
<dbReference type="CDD" id="cd00160">
    <property type="entry name" value="RhoGEF"/>
    <property type="match status" value="1"/>
</dbReference>
<evidence type="ECO:0000259" key="10">
    <source>
        <dbReference type="PROSITE" id="PS50010"/>
    </source>
</evidence>
<dbReference type="Ensembl" id="ENSOANT00000056964.1">
    <property type="protein sequence ID" value="ENSOANP00000036451.1"/>
    <property type="gene ID" value="ENSOANG00000015625.4"/>
</dbReference>
<feature type="domain" description="DH" evidence="10">
    <location>
        <begin position="93"/>
        <end position="273"/>
    </location>
</feature>
<dbReference type="Pfam" id="PF00621">
    <property type="entry name" value="RhoGEF"/>
    <property type="match status" value="1"/>
</dbReference>
<dbReference type="PANTHER" id="PTHR46026:SF3">
    <property type="entry name" value="RHO GUANINE NUCLEOTIDE EXCHANGE FACTOR 7"/>
    <property type="match status" value="1"/>
</dbReference>
<dbReference type="SMART" id="SM00326">
    <property type="entry name" value="SH3"/>
    <property type="match status" value="1"/>
</dbReference>
<evidence type="ECO:0000259" key="8">
    <source>
        <dbReference type="PROSITE" id="PS50002"/>
    </source>
</evidence>
<dbReference type="GO" id="GO:0005085">
    <property type="term" value="F:guanyl-nucleotide exchange factor activity"/>
    <property type="evidence" value="ECO:0007669"/>
    <property type="project" value="UniProtKB-KW"/>
</dbReference>
<evidence type="ECO:0000256" key="3">
    <source>
        <dbReference type="ARBA" id="ARBA00022658"/>
    </source>
</evidence>
<dbReference type="Gene3D" id="1.20.5.390">
    <property type="entry name" value="L1 transposable element, trimerization domain"/>
    <property type="match status" value="1"/>
</dbReference>
<dbReference type="FunFam" id="1.20.5.390:FF:000001">
    <property type="entry name" value="rho guanine nucleotide exchange factor 7 isoform X1"/>
    <property type="match status" value="1"/>
</dbReference>
<dbReference type="InterPro" id="IPR036028">
    <property type="entry name" value="SH3-like_dom_sf"/>
</dbReference>
<dbReference type="Pfam" id="PF16523">
    <property type="entry name" value="betaPIX_CC"/>
    <property type="match status" value="1"/>
</dbReference>
<proteinExistence type="predicted"/>
<dbReference type="InterPro" id="IPR035899">
    <property type="entry name" value="DBL_dom_sf"/>
</dbReference>
<keyword evidence="3" id="KW-0344">Guanine-nucleotide releasing factor</keyword>
<feature type="domain" description="SH3" evidence="8">
    <location>
        <begin position="6"/>
        <end position="65"/>
    </location>
</feature>
<feature type="compositionally biased region" description="Basic residues" evidence="7">
    <location>
        <begin position="421"/>
        <end position="433"/>
    </location>
</feature>
<organism evidence="11 12">
    <name type="scientific">Ornithorhynchus anatinus</name>
    <name type="common">Duckbill platypus</name>
    <dbReference type="NCBI Taxonomy" id="9258"/>
    <lineage>
        <taxon>Eukaryota</taxon>
        <taxon>Metazoa</taxon>
        <taxon>Chordata</taxon>
        <taxon>Craniata</taxon>
        <taxon>Vertebrata</taxon>
        <taxon>Euteleostomi</taxon>
        <taxon>Mammalia</taxon>
        <taxon>Monotremata</taxon>
        <taxon>Ornithorhynchidae</taxon>
        <taxon>Ornithorhynchus</taxon>
    </lineage>
</organism>
<dbReference type="FunFam" id="2.30.29.30:FF:000094">
    <property type="entry name" value="Rho guanine nucleotide exchange factor 7"/>
    <property type="match status" value="1"/>
</dbReference>
<evidence type="ECO:0000259" key="9">
    <source>
        <dbReference type="PROSITE" id="PS50003"/>
    </source>
</evidence>
<reference evidence="11" key="3">
    <citation type="submission" date="2025-09" db="UniProtKB">
        <authorList>
            <consortium name="Ensembl"/>
        </authorList>
    </citation>
    <scope>IDENTIFICATION</scope>
    <source>
        <strain evidence="11">Glennie</strain>
    </source>
</reference>
<dbReference type="SUPFAM" id="SSF48065">
    <property type="entry name" value="DBL homology domain (DH-domain)"/>
    <property type="match status" value="1"/>
</dbReference>
<feature type="compositionally biased region" description="Polar residues" evidence="7">
    <location>
        <begin position="411"/>
        <end position="420"/>
    </location>
</feature>
<evidence type="ECO:0000256" key="7">
    <source>
        <dbReference type="SAM" id="MobiDB-lite"/>
    </source>
</evidence>
<reference evidence="11 12" key="1">
    <citation type="journal article" date="2008" name="Nature">
        <title>Genome analysis of the platypus reveals unique signatures of evolution.</title>
        <authorList>
            <person name="Warren W.C."/>
            <person name="Hillier L.W."/>
            <person name="Marshall Graves J.A."/>
            <person name="Birney E."/>
            <person name="Ponting C.P."/>
            <person name="Grutzner F."/>
            <person name="Belov K."/>
            <person name="Miller W."/>
            <person name="Clarke L."/>
            <person name="Chinwalla A.T."/>
            <person name="Yang S.P."/>
            <person name="Heger A."/>
            <person name="Locke D.P."/>
            <person name="Miethke P."/>
            <person name="Waters P.D."/>
            <person name="Veyrunes F."/>
            <person name="Fulton L."/>
            <person name="Fulton B."/>
            <person name="Graves T."/>
            <person name="Wallis J."/>
            <person name="Puente X.S."/>
            <person name="Lopez-Otin C."/>
            <person name="Ordonez G.R."/>
            <person name="Eichler E.E."/>
            <person name="Chen L."/>
            <person name="Cheng Z."/>
            <person name="Deakin J.E."/>
            <person name="Alsop A."/>
            <person name="Thompson K."/>
            <person name="Kirby P."/>
            <person name="Papenfuss A.T."/>
            <person name="Wakefield M.J."/>
            <person name="Olender T."/>
            <person name="Lancet D."/>
            <person name="Huttley G.A."/>
            <person name="Smit A.F."/>
            <person name="Pask A."/>
            <person name="Temple-Smith P."/>
            <person name="Batzer M.A."/>
            <person name="Walker J.A."/>
            <person name="Konkel M.K."/>
            <person name="Harris R.S."/>
            <person name="Whittington C.M."/>
            <person name="Wong E.S."/>
            <person name="Gemmell N.J."/>
            <person name="Buschiazzo E."/>
            <person name="Vargas Jentzsch I.M."/>
            <person name="Merkel A."/>
            <person name="Schmitz J."/>
            <person name="Zemann A."/>
            <person name="Churakov G."/>
            <person name="Kriegs J.O."/>
            <person name="Brosius J."/>
            <person name="Murchison E.P."/>
            <person name="Sachidanandam R."/>
            <person name="Smith C."/>
            <person name="Hannon G.J."/>
            <person name="Tsend-Ayush E."/>
            <person name="McMillan D."/>
            <person name="Attenborough R."/>
            <person name="Rens W."/>
            <person name="Ferguson-Smith M."/>
            <person name="Lefevre C.M."/>
            <person name="Sharp J.A."/>
            <person name="Nicholas K.R."/>
            <person name="Ray D.A."/>
            <person name="Kube M."/>
            <person name="Reinhardt R."/>
            <person name="Pringle T.H."/>
            <person name="Taylor J."/>
            <person name="Jones R.C."/>
            <person name="Nixon B."/>
            <person name="Dacheux J.L."/>
            <person name="Niwa H."/>
            <person name="Sekita Y."/>
            <person name="Huang X."/>
            <person name="Stark A."/>
            <person name="Kheradpour P."/>
            <person name="Kellis M."/>
            <person name="Flicek P."/>
            <person name="Chen Y."/>
            <person name="Webber C."/>
            <person name="Hardison R."/>
            <person name="Nelson J."/>
            <person name="Hallsworth-Pepin K."/>
            <person name="Delehaunty K."/>
            <person name="Markovic C."/>
            <person name="Minx P."/>
            <person name="Feng Y."/>
            <person name="Kremitzki C."/>
            <person name="Mitreva M."/>
            <person name="Glasscock J."/>
            <person name="Wylie T."/>
            <person name="Wohldmann P."/>
            <person name="Thiru P."/>
            <person name="Nhan M.N."/>
            <person name="Pohl C.S."/>
            <person name="Smith S.M."/>
            <person name="Hou S."/>
            <person name="Nefedov M."/>
            <person name="de Jong P.J."/>
            <person name="Renfree M.B."/>
            <person name="Mardis E.R."/>
            <person name="Wilson R.K."/>
        </authorList>
    </citation>
    <scope>NUCLEOTIDE SEQUENCE [LARGE SCALE GENOMIC DNA]</scope>
    <source>
        <strain evidence="11 12">Glennie</strain>
    </source>
</reference>
<dbReference type="CDD" id="cd01225">
    <property type="entry name" value="PH_Cool_Pix"/>
    <property type="match status" value="1"/>
</dbReference>
<keyword evidence="12" id="KW-1185">Reference proteome</keyword>
<dbReference type="InterPro" id="IPR001452">
    <property type="entry name" value="SH3_domain"/>
</dbReference>
<dbReference type="InterPro" id="IPR000219">
    <property type="entry name" value="DH_dom"/>
</dbReference>
<evidence type="ECO:0000256" key="4">
    <source>
        <dbReference type="ARBA" id="ARBA00023273"/>
    </source>
</evidence>
<dbReference type="AlphaFoldDB" id="A0A6I8N645"/>
<dbReference type="Gene3D" id="2.30.30.40">
    <property type="entry name" value="SH3 Domains"/>
    <property type="match status" value="1"/>
</dbReference>
<protein>
    <submittedName>
        <fullName evidence="11">Rho guanine nucleotide exchange factor 7</fullName>
    </submittedName>
</protein>
<dbReference type="FunFam" id="1.20.900.10:FF:000016">
    <property type="entry name" value="Rho guanine nucleotide exchange factor 6"/>
    <property type="match status" value="1"/>
</dbReference>
<dbReference type="InterPro" id="IPR035789">
    <property type="entry name" value="BetaPIX_SH3"/>
</dbReference>
<dbReference type="FunFam" id="2.30.30.40:FF:000034">
    <property type="entry name" value="Rho guanine nucleotide exchange factor (GEF) 7"/>
    <property type="match status" value="1"/>
</dbReference>
<dbReference type="Gene3D" id="2.30.29.30">
    <property type="entry name" value="Pleckstrin-homology domain (PH domain)/Phosphotyrosine-binding domain (PTB)"/>
    <property type="match status" value="1"/>
</dbReference>
<dbReference type="InterPro" id="IPR046376">
    <property type="entry name" value="PH_Cool_Pix"/>
</dbReference>
<dbReference type="SMART" id="SM00325">
    <property type="entry name" value="RhoGEF"/>
    <property type="match status" value="1"/>
</dbReference>
<name>A0A6I8N645_ORNAN</name>
<dbReference type="Pfam" id="PF16614">
    <property type="entry name" value="RhoGEF67_u2"/>
    <property type="match status" value="1"/>
</dbReference>
<evidence type="ECO:0000256" key="1">
    <source>
        <dbReference type="ARBA" id="ARBA00004510"/>
    </source>
</evidence>
<dbReference type="Bgee" id="ENSOANG00000015625">
    <property type="expression patterns" value="Expressed in brain and 8 other cell types or tissues"/>
</dbReference>
<dbReference type="PRINTS" id="PR00452">
    <property type="entry name" value="SH3DOMAIN"/>
</dbReference>
<dbReference type="GO" id="GO:0035556">
    <property type="term" value="P:intracellular signal transduction"/>
    <property type="evidence" value="ECO:0007669"/>
    <property type="project" value="InterPro"/>
</dbReference>
<sequence length="557" mass="63653">MTDNSNHQLVVRAKFNFQQTNEDELSFAKGDIIHVTRVEEGGWWEGTHNGKTGWFPSNYVREIKSNEKPVSPKSGSLKSPPKGFDTSAINKSYYNVVLQNILETENEYAKELQTILSTYLRPLQTSEKLSATNTLYLMGNLEEIRSFQQMLLQSLEECTKLPEAQQRVGGCFLNLMPQMKSLYLAYCANHPSAVNVLTEHSEELGEFMEGKGANSPGILVLTSGLSKPFMRLDKYPTLLKELERHMEDYHPDRQDIQKSMTAFKNLSGQCQEVRKRKELELQILTEAIRCWEGDDIKTLGNVIYMSQVMIQCEKNERYLLLFPNILLMLSASPRMSGFIYQGKLPMTGTTITKLEDSESHKNAFEIAGSMIERILVSCNNQQDLHEWVDHLQRQTKVTSVGNPTIKPHSVPSHTDLSKSPKTMKKLLPKRKPERKPSDEEFALRKSTAALEEDAQILKVIEAYCTSSRKESAPQVLLPEEEKIIVEETKSNGQTVIEEKSLVDTVYALKDEVQELRQDNKKMKKSLEEEQRARKDLEKLVRKVLKSMNDPAWDETNL</sequence>
<dbReference type="PROSITE" id="PS00741">
    <property type="entry name" value="DH_1"/>
    <property type="match status" value="1"/>
</dbReference>
<dbReference type="GeneTree" id="ENSGT00940000155360"/>
<dbReference type="InterPro" id="IPR001849">
    <property type="entry name" value="PH_domain"/>
</dbReference>
<evidence type="ECO:0000313" key="12">
    <source>
        <dbReference type="Proteomes" id="UP000002279"/>
    </source>
</evidence>
<dbReference type="InterPro" id="IPR032409">
    <property type="entry name" value="GEF6/7_CC"/>
</dbReference>
<dbReference type="SUPFAM" id="SSF50044">
    <property type="entry name" value="SH3-domain"/>
    <property type="match status" value="1"/>
</dbReference>
<dbReference type="Proteomes" id="UP000002279">
    <property type="component" value="Chromosome 20"/>
</dbReference>
<evidence type="ECO:0000256" key="2">
    <source>
        <dbReference type="ARBA" id="ARBA00022443"/>
    </source>
</evidence>
<dbReference type="Pfam" id="PF07653">
    <property type="entry name" value="SH3_2"/>
    <property type="match status" value="1"/>
</dbReference>
<feature type="domain" description="PH" evidence="9">
    <location>
        <begin position="295"/>
        <end position="396"/>
    </location>
</feature>
<reference evidence="11" key="2">
    <citation type="submission" date="2025-08" db="UniProtKB">
        <authorList>
            <consortium name="Ensembl"/>
        </authorList>
    </citation>
    <scope>IDENTIFICATION</scope>
    <source>
        <strain evidence="11">Glennie</strain>
    </source>
</reference>
<dbReference type="SUPFAM" id="SSF50729">
    <property type="entry name" value="PH domain-like"/>
    <property type="match status" value="1"/>
</dbReference>
<feature type="coiled-coil region" evidence="6">
    <location>
        <begin position="505"/>
        <end position="546"/>
    </location>
</feature>
<comment type="subcellular location">
    <subcellularLocation>
        <location evidence="1">Cell projection</location>
        <location evidence="1">Lamellipodium</location>
    </subcellularLocation>
</comment>
<keyword evidence="6" id="KW-0175">Coiled coil</keyword>
<keyword evidence="4" id="KW-0966">Cell projection</keyword>
<keyword evidence="2 5" id="KW-0728">SH3 domain</keyword>
<dbReference type="InterPro" id="IPR011993">
    <property type="entry name" value="PH-like_dom_sf"/>
</dbReference>
<gene>
    <name evidence="11" type="primary">ARHGEF7</name>
</gene>
<evidence type="ECO:0000256" key="6">
    <source>
        <dbReference type="SAM" id="Coils"/>
    </source>
</evidence>
<dbReference type="SMART" id="SM00233">
    <property type="entry name" value="PH"/>
    <property type="match status" value="1"/>
</dbReference>
<dbReference type="PANTHER" id="PTHR46026">
    <property type="entry name" value="RHO-TYPE GUANINE NUCLEOTIDE EXCHANGE FACTOR, ISOFORM F"/>
    <property type="match status" value="1"/>
</dbReference>
<evidence type="ECO:0000256" key="5">
    <source>
        <dbReference type="PROSITE-ProRule" id="PRU00192"/>
    </source>
</evidence>
<accession>A0A6I8N645</accession>
<dbReference type="PROSITE" id="PS50002">
    <property type="entry name" value="SH3"/>
    <property type="match status" value="1"/>
</dbReference>
<dbReference type="PROSITE" id="PS50010">
    <property type="entry name" value="DH_2"/>
    <property type="match status" value="1"/>
</dbReference>
<evidence type="ECO:0000313" key="11">
    <source>
        <dbReference type="Ensembl" id="ENSOANP00000036451.1"/>
    </source>
</evidence>
<dbReference type="PROSITE" id="PS50003">
    <property type="entry name" value="PH_DOMAIN"/>
    <property type="match status" value="1"/>
</dbReference>
<dbReference type="GO" id="GO:0030027">
    <property type="term" value="C:lamellipodium"/>
    <property type="evidence" value="ECO:0007669"/>
    <property type="project" value="UniProtKB-SubCell"/>
</dbReference>
<dbReference type="Gene3D" id="1.20.900.10">
    <property type="entry name" value="Dbl homology (DH) domain"/>
    <property type="match status" value="1"/>
</dbReference>